<evidence type="ECO:0000313" key="3">
    <source>
        <dbReference type="Proteomes" id="UP000614601"/>
    </source>
</evidence>
<protein>
    <submittedName>
        <fullName evidence="2">Uncharacterized protein</fullName>
    </submittedName>
</protein>
<evidence type="ECO:0000313" key="2">
    <source>
        <dbReference type="EMBL" id="CAD5223749.1"/>
    </source>
</evidence>
<dbReference type="Proteomes" id="UP000783686">
    <property type="component" value="Unassembled WGS sequence"/>
</dbReference>
<sequence length="226" mass="25390">MARFSAFKPNETQKKKSRLNGFGRAMVRAKKAFLNVFSPKTAPQLTTLRHRDLFHPSIHRTRYPRSRSDSSSSMSSLVSESSSAYPSCRKRKANVESPKCQHSSVAQMSPSVSSAKPFFLEESKPIFTDGVGDETEDGSGYSSVYLPHDHRKPTDFRSETRLHQQELKLTPFLTSSPAKSNPPVKKRRVGNINKNKLNEFTDLDDTIHNITMTMPTVDAQEDPSSI</sequence>
<gene>
    <name evidence="2" type="ORF">BOKJ2_LOCUS10519</name>
</gene>
<accession>A0A811L7Y2</accession>
<feature type="compositionally biased region" description="Low complexity" evidence="1">
    <location>
        <begin position="69"/>
        <end position="87"/>
    </location>
</feature>
<keyword evidence="3" id="KW-1185">Reference proteome</keyword>
<dbReference type="EMBL" id="CAJFCW020000005">
    <property type="protein sequence ID" value="CAG9118676.1"/>
    <property type="molecule type" value="Genomic_DNA"/>
</dbReference>
<feature type="region of interest" description="Disordered" evidence="1">
    <location>
        <begin position="56"/>
        <end position="90"/>
    </location>
</feature>
<comment type="caution">
    <text evidence="2">The sequence shown here is derived from an EMBL/GenBank/DDBJ whole genome shotgun (WGS) entry which is preliminary data.</text>
</comment>
<organism evidence="2 3">
    <name type="scientific">Bursaphelenchus okinawaensis</name>
    <dbReference type="NCBI Taxonomy" id="465554"/>
    <lineage>
        <taxon>Eukaryota</taxon>
        <taxon>Metazoa</taxon>
        <taxon>Ecdysozoa</taxon>
        <taxon>Nematoda</taxon>
        <taxon>Chromadorea</taxon>
        <taxon>Rhabditida</taxon>
        <taxon>Tylenchina</taxon>
        <taxon>Tylenchomorpha</taxon>
        <taxon>Aphelenchoidea</taxon>
        <taxon>Aphelenchoididae</taxon>
        <taxon>Bursaphelenchus</taxon>
    </lineage>
</organism>
<dbReference type="AlphaFoldDB" id="A0A811L7Y2"/>
<dbReference type="Proteomes" id="UP000614601">
    <property type="component" value="Unassembled WGS sequence"/>
</dbReference>
<evidence type="ECO:0000256" key="1">
    <source>
        <dbReference type="SAM" id="MobiDB-lite"/>
    </source>
</evidence>
<feature type="region of interest" description="Disordered" evidence="1">
    <location>
        <begin position="1"/>
        <end position="22"/>
    </location>
</feature>
<proteinExistence type="predicted"/>
<name>A0A811L7Y2_9BILA</name>
<dbReference type="EMBL" id="CAJFDH010000005">
    <property type="protein sequence ID" value="CAD5223749.1"/>
    <property type="molecule type" value="Genomic_DNA"/>
</dbReference>
<dbReference type="OrthoDB" id="10595969at2759"/>
<reference evidence="2" key="1">
    <citation type="submission" date="2020-09" db="EMBL/GenBank/DDBJ databases">
        <authorList>
            <person name="Kikuchi T."/>
        </authorList>
    </citation>
    <scope>NUCLEOTIDE SEQUENCE</scope>
    <source>
        <strain evidence="2">SH1</strain>
    </source>
</reference>